<reference evidence="1" key="1">
    <citation type="submission" date="2018-02" db="EMBL/GenBank/DDBJ databases">
        <title>Rhizophora mucronata_Transcriptome.</title>
        <authorList>
            <person name="Meera S.P."/>
            <person name="Sreeshan A."/>
            <person name="Augustine A."/>
        </authorList>
    </citation>
    <scope>NUCLEOTIDE SEQUENCE</scope>
    <source>
        <tissue evidence="1">Leaf</tissue>
    </source>
</reference>
<proteinExistence type="predicted"/>
<dbReference type="AlphaFoldDB" id="A0A2P2QK86"/>
<name>A0A2P2QK86_RHIMU</name>
<dbReference type="EMBL" id="GGEC01086813">
    <property type="protein sequence ID" value="MBX67297.1"/>
    <property type="molecule type" value="Transcribed_RNA"/>
</dbReference>
<accession>A0A2P2QK86</accession>
<protein>
    <submittedName>
        <fullName evidence="1">Uncharacterized protein</fullName>
    </submittedName>
</protein>
<organism evidence="1">
    <name type="scientific">Rhizophora mucronata</name>
    <name type="common">Asiatic mangrove</name>
    <dbReference type="NCBI Taxonomy" id="61149"/>
    <lineage>
        <taxon>Eukaryota</taxon>
        <taxon>Viridiplantae</taxon>
        <taxon>Streptophyta</taxon>
        <taxon>Embryophyta</taxon>
        <taxon>Tracheophyta</taxon>
        <taxon>Spermatophyta</taxon>
        <taxon>Magnoliopsida</taxon>
        <taxon>eudicotyledons</taxon>
        <taxon>Gunneridae</taxon>
        <taxon>Pentapetalae</taxon>
        <taxon>rosids</taxon>
        <taxon>fabids</taxon>
        <taxon>Malpighiales</taxon>
        <taxon>Rhizophoraceae</taxon>
        <taxon>Rhizophora</taxon>
    </lineage>
</organism>
<sequence length="29" mass="3220">MTTQYAKNNSLFSSITSVPSQPFLPNKCD</sequence>
<evidence type="ECO:0000313" key="1">
    <source>
        <dbReference type="EMBL" id="MBX67297.1"/>
    </source>
</evidence>